<protein>
    <submittedName>
        <fullName evidence="1">Uncharacterized protein</fullName>
    </submittedName>
</protein>
<name>A0A1C7LPV0_GRIFR</name>
<dbReference type="AlphaFoldDB" id="A0A1C7LPV0"/>
<dbReference type="Proteomes" id="UP000092993">
    <property type="component" value="Unassembled WGS sequence"/>
</dbReference>
<gene>
    <name evidence="1" type="ORF">A0H81_13348</name>
</gene>
<dbReference type="OrthoDB" id="3023692at2759"/>
<dbReference type="EMBL" id="LUGG01000027">
    <property type="protein sequence ID" value="OBZ66791.1"/>
    <property type="molecule type" value="Genomic_DNA"/>
</dbReference>
<dbReference type="STRING" id="5627.A0A1C7LPV0"/>
<organism evidence="1 2">
    <name type="scientific">Grifola frondosa</name>
    <name type="common">Maitake</name>
    <name type="synonym">Polyporus frondosus</name>
    <dbReference type="NCBI Taxonomy" id="5627"/>
    <lineage>
        <taxon>Eukaryota</taxon>
        <taxon>Fungi</taxon>
        <taxon>Dikarya</taxon>
        <taxon>Basidiomycota</taxon>
        <taxon>Agaricomycotina</taxon>
        <taxon>Agaricomycetes</taxon>
        <taxon>Polyporales</taxon>
        <taxon>Grifolaceae</taxon>
        <taxon>Grifola</taxon>
    </lineage>
</organism>
<keyword evidence="2" id="KW-1185">Reference proteome</keyword>
<accession>A0A1C7LPV0</accession>
<dbReference type="OMA" id="CEVNARK"/>
<proteinExistence type="predicted"/>
<evidence type="ECO:0000313" key="2">
    <source>
        <dbReference type="Proteomes" id="UP000092993"/>
    </source>
</evidence>
<comment type="caution">
    <text evidence="1">The sequence shown here is derived from an EMBL/GenBank/DDBJ whole genome shotgun (WGS) entry which is preliminary data.</text>
</comment>
<reference evidence="1 2" key="1">
    <citation type="submission" date="2016-03" db="EMBL/GenBank/DDBJ databases">
        <title>Whole genome sequencing of Grifola frondosa 9006-11.</title>
        <authorList>
            <person name="Min B."/>
            <person name="Park H."/>
            <person name="Kim J.-G."/>
            <person name="Cho H."/>
            <person name="Oh Y.-L."/>
            <person name="Kong W.-S."/>
            <person name="Choi I.-G."/>
        </authorList>
    </citation>
    <scope>NUCLEOTIDE SEQUENCE [LARGE SCALE GENOMIC DNA]</scope>
    <source>
        <strain evidence="1 2">9006-11</strain>
    </source>
</reference>
<evidence type="ECO:0000313" key="1">
    <source>
        <dbReference type="EMBL" id="OBZ66791.1"/>
    </source>
</evidence>
<sequence length="134" mass="15098">MSDVNEDNFDRAFDLIRPVIQGSADVGKFLTEGELQKTMDFCRHLFAPTTPEMYSSVRKRVNPELMSSSAPVLTEHDLDKLLDPNDLEAKFVLCEVNARKPIHTMYSPTHNFATEVHVGMRAIVEHGRLGLVQA</sequence>